<dbReference type="PANTHER" id="PTHR43290">
    <property type="entry name" value="MEVALONATE KINASE"/>
    <property type="match status" value="1"/>
</dbReference>
<keyword evidence="6" id="KW-0067">ATP-binding</keyword>
<dbReference type="InterPro" id="IPR013750">
    <property type="entry name" value="GHMP_kinase_C_dom"/>
</dbReference>
<evidence type="ECO:0000313" key="13">
    <source>
        <dbReference type="Proteomes" id="UP000019243"/>
    </source>
</evidence>
<sequence length="309" mass="33001">MTTQGIASAKFILCGEHSVVYGEPAISFPFKQAHIITTLKRIEGSQHELFSDYYTGPLAQAPEKLTAIKALVPYVLKRYKCMDALAIHIDSSVPVGRGLGSSAVVATSITRALLAYLKQPVISDSVLPFVNFSEDIAHGNPSGIDAITVVNEQAAWFEKEKGVQSLSLNVTLPLVVADTGIPSETRSSVAAVRALYQKNNTEIAGCIAQLGDISREIGKEITNEGRLETVGRLFNRSHQLLKQLSVSSPEIENLIDCALAHDALGAKLTGGGRGGCVLILCKNKTQAVAMTKQLEAAGAVKTWISMIGE</sequence>
<dbReference type="SUPFAM" id="SSF54211">
    <property type="entry name" value="Ribosomal protein S5 domain 2-like"/>
    <property type="match status" value="1"/>
</dbReference>
<evidence type="ECO:0000256" key="4">
    <source>
        <dbReference type="ARBA" id="ARBA00022741"/>
    </source>
</evidence>
<organism evidence="12 13">
    <name type="scientific">Brochothrix campestris FSL F6-1037</name>
    <dbReference type="NCBI Taxonomy" id="1265861"/>
    <lineage>
        <taxon>Bacteria</taxon>
        <taxon>Bacillati</taxon>
        <taxon>Bacillota</taxon>
        <taxon>Bacilli</taxon>
        <taxon>Bacillales</taxon>
        <taxon>Listeriaceae</taxon>
        <taxon>Brochothrix</taxon>
    </lineage>
</organism>
<dbReference type="NCBIfam" id="TIGR00549">
    <property type="entry name" value="mevalon_kin"/>
    <property type="match status" value="1"/>
</dbReference>
<evidence type="ECO:0000313" key="12">
    <source>
        <dbReference type="EMBL" id="EUJ37741.1"/>
    </source>
</evidence>
<evidence type="ECO:0000259" key="11">
    <source>
        <dbReference type="Pfam" id="PF08544"/>
    </source>
</evidence>
<dbReference type="RefSeq" id="WP_035315069.1">
    <property type="nucleotide sequence ID" value="NZ_AODH01000039.1"/>
</dbReference>
<comment type="caution">
    <text evidence="12">The sequence shown here is derived from an EMBL/GenBank/DDBJ whole genome shotgun (WGS) entry which is preliminary data.</text>
</comment>
<keyword evidence="5 12" id="KW-0418">Kinase</keyword>
<dbReference type="GO" id="GO:0005829">
    <property type="term" value="C:cytosol"/>
    <property type="evidence" value="ECO:0007669"/>
    <property type="project" value="TreeGrafter"/>
</dbReference>
<reference evidence="12 13" key="1">
    <citation type="submission" date="2012-12" db="EMBL/GenBank/DDBJ databases">
        <title>Novel taxa of Listeriaceae from agricultural environments in the United States.</title>
        <authorList>
            <person name="den Bakker H.C."/>
            <person name="Allred A."/>
            <person name="Warchocki S."/>
            <person name="Wright E.M."/>
            <person name="Burrell A."/>
            <person name="Nightingale K.K."/>
            <person name="Kephart D."/>
            <person name="Wiedmann M."/>
        </authorList>
    </citation>
    <scope>NUCLEOTIDE SEQUENCE [LARGE SCALE GENOMIC DNA]</scope>
    <source>
        <strain evidence="12 13">FSL F6-1037</strain>
    </source>
</reference>
<comment type="pathway">
    <text evidence="9">Isoprenoid biosynthesis; isopentenyl diphosphate biosynthesis via mevalonate pathway; isopentenyl diphosphate from (R)-mevalonate: step 1/3.</text>
</comment>
<dbReference type="STRING" id="1265861.BCAMP_09550"/>
<evidence type="ECO:0000256" key="2">
    <source>
        <dbReference type="ARBA" id="ARBA00022516"/>
    </source>
</evidence>
<dbReference type="PANTHER" id="PTHR43290:SF2">
    <property type="entry name" value="MEVALONATE KINASE"/>
    <property type="match status" value="1"/>
</dbReference>
<feature type="domain" description="GHMP kinase N-terminal" evidence="10">
    <location>
        <begin position="73"/>
        <end position="148"/>
    </location>
</feature>
<dbReference type="SUPFAM" id="SSF55060">
    <property type="entry name" value="GHMP Kinase, C-terminal domain"/>
    <property type="match status" value="1"/>
</dbReference>
<dbReference type="GO" id="GO:0004496">
    <property type="term" value="F:mevalonate kinase activity"/>
    <property type="evidence" value="ECO:0007669"/>
    <property type="project" value="InterPro"/>
</dbReference>
<dbReference type="InterPro" id="IPR006205">
    <property type="entry name" value="Mev_gal_kin"/>
</dbReference>
<proteinExistence type="predicted"/>
<keyword evidence="2" id="KW-0444">Lipid biosynthesis</keyword>
<dbReference type="Pfam" id="PF08544">
    <property type="entry name" value="GHMP_kinases_C"/>
    <property type="match status" value="1"/>
</dbReference>
<dbReference type="Gene3D" id="3.30.230.10">
    <property type="match status" value="1"/>
</dbReference>
<accession>W7CPX8</accession>
<dbReference type="AlphaFoldDB" id="W7CPX8"/>
<evidence type="ECO:0000256" key="1">
    <source>
        <dbReference type="ARBA" id="ARBA00022490"/>
    </source>
</evidence>
<evidence type="ECO:0000256" key="5">
    <source>
        <dbReference type="ARBA" id="ARBA00022777"/>
    </source>
</evidence>
<dbReference type="InterPro" id="IPR036554">
    <property type="entry name" value="GHMP_kinase_C_sf"/>
</dbReference>
<keyword evidence="13" id="KW-1185">Reference proteome</keyword>
<dbReference type="EMBL" id="AODH01000039">
    <property type="protein sequence ID" value="EUJ37741.1"/>
    <property type="molecule type" value="Genomic_DNA"/>
</dbReference>
<name>W7CPX8_9LIST</name>
<dbReference type="GO" id="GO:0019287">
    <property type="term" value="P:isopentenyl diphosphate biosynthetic process, mevalonate pathway"/>
    <property type="evidence" value="ECO:0007669"/>
    <property type="project" value="UniProtKB-UniPathway"/>
</dbReference>
<evidence type="ECO:0000256" key="9">
    <source>
        <dbReference type="ARBA" id="ARBA00029438"/>
    </source>
</evidence>
<gene>
    <name evidence="12" type="ORF">BCAMP_09550</name>
</gene>
<keyword evidence="3" id="KW-0808">Transferase</keyword>
<evidence type="ECO:0000259" key="10">
    <source>
        <dbReference type="Pfam" id="PF00288"/>
    </source>
</evidence>
<dbReference type="InterPro" id="IPR020568">
    <property type="entry name" value="Ribosomal_Su5_D2-typ_SF"/>
</dbReference>
<evidence type="ECO:0000256" key="3">
    <source>
        <dbReference type="ARBA" id="ARBA00022679"/>
    </source>
</evidence>
<evidence type="ECO:0000256" key="7">
    <source>
        <dbReference type="ARBA" id="ARBA00022842"/>
    </source>
</evidence>
<dbReference type="PATRIC" id="fig|1265861.3.peg.1871"/>
<evidence type="ECO:0000256" key="6">
    <source>
        <dbReference type="ARBA" id="ARBA00022840"/>
    </source>
</evidence>
<dbReference type="UniPathway" id="UPA00057">
    <property type="reaction ID" value="UER00098"/>
</dbReference>
<keyword evidence="4" id="KW-0547">Nucleotide-binding</keyword>
<keyword evidence="7" id="KW-0460">Magnesium</keyword>
<dbReference type="OrthoDB" id="9764892at2"/>
<dbReference type="Proteomes" id="UP000019243">
    <property type="component" value="Unassembled WGS sequence"/>
</dbReference>
<evidence type="ECO:0000256" key="8">
    <source>
        <dbReference type="ARBA" id="ARBA00023098"/>
    </source>
</evidence>
<protein>
    <submittedName>
        <fullName evidence="12">Mevalonate kinase</fullName>
    </submittedName>
</protein>
<dbReference type="InterPro" id="IPR006204">
    <property type="entry name" value="GHMP_kinase_N_dom"/>
</dbReference>
<dbReference type="Pfam" id="PF00288">
    <property type="entry name" value="GHMP_kinases_N"/>
    <property type="match status" value="1"/>
</dbReference>
<keyword evidence="1" id="KW-0963">Cytoplasm</keyword>
<dbReference type="InterPro" id="IPR014721">
    <property type="entry name" value="Ribsml_uS5_D2-typ_fold_subgr"/>
</dbReference>
<dbReference type="GO" id="GO:0005524">
    <property type="term" value="F:ATP binding"/>
    <property type="evidence" value="ECO:0007669"/>
    <property type="project" value="UniProtKB-KW"/>
</dbReference>
<keyword evidence="8" id="KW-0443">Lipid metabolism</keyword>
<feature type="domain" description="GHMP kinase C-terminal" evidence="11">
    <location>
        <begin position="223"/>
        <end position="298"/>
    </location>
</feature>
<dbReference type="PRINTS" id="PR00959">
    <property type="entry name" value="MEVGALKINASE"/>
</dbReference>
<dbReference type="Gene3D" id="3.30.70.890">
    <property type="entry name" value="GHMP kinase, C-terminal domain"/>
    <property type="match status" value="1"/>
</dbReference>